<protein>
    <submittedName>
        <fullName evidence="9">ABC transporter permease</fullName>
    </submittedName>
</protein>
<comment type="similarity">
    <text evidence="7">Belongs to the binding-protein-dependent transport system permease family.</text>
</comment>
<dbReference type="Gene3D" id="1.10.3720.10">
    <property type="entry name" value="MetI-like"/>
    <property type="match status" value="1"/>
</dbReference>
<dbReference type="PANTHER" id="PTHR30151">
    <property type="entry name" value="ALKANE SULFONATE ABC TRANSPORTER-RELATED, MEMBRANE SUBUNIT"/>
    <property type="match status" value="1"/>
</dbReference>
<dbReference type="SUPFAM" id="SSF161098">
    <property type="entry name" value="MetI-like"/>
    <property type="match status" value="1"/>
</dbReference>
<evidence type="ECO:0000313" key="9">
    <source>
        <dbReference type="EMBL" id="ORA85584.1"/>
    </source>
</evidence>
<dbReference type="CDD" id="cd06261">
    <property type="entry name" value="TM_PBP2"/>
    <property type="match status" value="1"/>
</dbReference>
<feature type="transmembrane region" description="Helical" evidence="7">
    <location>
        <begin position="187"/>
        <end position="208"/>
    </location>
</feature>
<gene>
    <name evidence="9" type="ORF">BST29_00630</name>
</gene>
<dbReference type="PROSITE" id="PS50928">
    <property type="entry name" value="ABC_TM1"/>
    <property type="match status" value="1"/>
</dbReference>
<proteinExistence type="inferred from homology"/>
<keyword evidence="3" id="KW-1003">Cell membrane</keyword>
<evidence type="ECO:0000256" key="7">
    <source>
        <dbReference type="RuleBase" id="RU363032"/>
    </source>
</evidence>
<sequence length="255" mass="27647">MALLGFALFVGCWYLTVDALALPRFRGIPGPTEVIREWVSPNPAYGTSIFTASYYEHIWASVRRVAIAFTAALVTGIPLGLLLGWSSRFRQYAFPVFELIRPIPILAWVPLAMLMFHTREGSVIFLTYLAAFYAVTLNTLLGVHSIDQNLIRAAQCLGAGPGTVLRTVVVPGSLPYIFTGLQIGMGVAWFSLVAGEMIAGQFGLGYLINASYTTTRYPTIVIAMITLGVVGFASSAVIRLVGSRLMAYRARSIGA</sequence>
<evidence type="ECO:0000256" key="4">
    <source>
        <dbReference type="ARBA" id="ARBA00022692"/>
    </source>
</evidence>
<dbReference type="Pfam" id="PF00528">
    <property type="entry name" value="BPD_transp_1"/>
    <property type="match status" value="1"/>
</dbReference>
<dbReference type="InterPro" id="IPR000515">
    <property type="entry name" value="MetI-like"/>
</dbReference>
<evidence type="ECO:0000256" key="1">
    <source>
        <dbReference type="ARBA" id="ARBA00004651"/>
    </source>
</evidence>
<reference evidence="9 10" key="1">
    <citation type="submission" date="2017-02" db="EMBL/GenBank/DDBJ databases">
        <title>The new phylogeny of genus Mycobacterium.</title>
        <authorList>
            <person name="Tortoli E."/>
            <person name="Trovato A."/>
            <person name="Cirillo D.M."/>
        </authorList>
    </citation>
    <scope>NUCLEOTIDE SEQUENCE [LARGE SCALE GENOMIC DNA]</scope>
    <source>
        <strain evidence="9 10">IP1130001</strain>
    </source>
</reference>
<feature type="transmembrane region" description="Helical" evidence="7">
    <location>
        <begin position="220"/>
        <end position="241"/>
    </location>
</feature>
<feature type="domain" description="ABC transmembrane type-1" evidence="8">
    <location>
        <begin position="58"/>
        <end position="238"/>
    </location>
</feature>
<evidence type="ECO:0000256" key="3">
    <source>
        <dbReference type="ARBA" id="ARBA00022475"/>
    </source>
</evidence>
<keyword evidence="5 7" id="KW-1133">Transmembrane helix</keyword>
<keyword evidence="10" id="KW-1185">Reference proteome</keyword>
<evidence type="ECO:0000313" key="10">
    <source>
        <dbReference type="Proteomes" id="UP000243140"/>
    </source>
</evidence>
<accession>A0ABX3SZC7</accession>
<dbReference type="Proteomes" id="UP000243140">
    <property type="component" value="Unassembled WGS sequence"/>
</dbReference>
<dbReference type="EMBL" id="MVHV01000001">
    <property type="protein sequence ID" value="ORA85584.1"/>
    <property type="molecule type" value="Genomic_DNA"/>
</dbReference>
<comment type="subcellular location">
    <subcellularLocation>
        <location evidence="1 7">Cell membrane</location>
        <topology evidence="1 7">Multi-pass membrane protein</topology>
    </subcellularLocation>
</comment>
<keyword evidence="4 7" id="KW-0812">Transmembrane</keyword>
<comment type="caution">
    <text evidence="9">The sequence shown here is derived from an EMBL/GenBank/DDBJ whole genome shotgun (WGS) entry which is preliminary data.</text>
</comment>
<feature type="transmembrane region" description="Helical" evidence="7">
    <location>
        <begin position="122"/>
        <end position="143"/>
    </location>
</feature>
<organism evidence="9 10">
    <name type="scientific">Mycobacterium malmoense</name>
    <dbReference type="NCBI Taxonomy" id="1780"/>
    <lineage>
        <taxon>Bacteria</taxon>
        <taxon>Bacillati</taxon>
        <taxon>Actinomycetota</taxon>
        <taxon>Actinomycetes</taxon>
        <taxon>Mycobacteriales</taxon>
        <taxon>Mycobacteriaceae</taxon>
        <taxon>Mycobacterium</taxon>
    </lineage>
</organism>
<dbReference type="PANTHER" id="PTHR30151:SF0">
    <property type="entry name" value="ABC TRANSPORTER PERMEASE PROTEIN MJ0413-RELATED"/>
    <property type="match status" value="1"/>
</dbReference>
<feature type="transmembrane region" description="Helical" evidence="7">
    <location>
        <begin position="92"/>
        <end position="116"/>
    </location>
</feature>
<evidence type="ECO:0000256" key="5">
    <source>
        <dbReference type="ARBA" id="ARBA00022989"/>
    </source>
</evidence>
<evidence type="ECO:0000256" key="2">
    <source>
        <dbReference type="ARBA" id="ARBA00022448"/>
    </source>
</evidence>
<feature type="transmembrane region" description="Helical" evidence="7">
    <location>
        <begin position="65"/>
        <end position="85"/>
    </location>
</feature>
<evidence type="ECO:0000256" key="6">
    <source>
        <dbReference type="ARBA" id="ARBA00023136"/>
    </source>
</evidence>
<keyword evidence="6 7" id="KW-0472">Membrane</keyword>
<dbReference type="InterPro" id="IPR035906">
    <property type="entry name" value="MetI-like_sf"/>
</dbReference>
<name>A0ABX3SZC7_MYCMA</name>
<evidence type="ECO:0000259" key="8">
    <source>
        <dbReference type="PROSITE" id="PS50928"/>
    </source>
</evidence>
<keyword evidence="2 7" id="KW-0813">Transport</keyword>